<comment type="caution">
    <text evidence="3">The sequence shown here is derived from an EMBL/GenBank/DDBJ whole genome shotgun (WGS) entry which is preliminary data.</text>
</comment>
<dbReference type="NCBIfam" id="NF005559">
    <property type="entry name" value="PRK07231.1"/>
    <property type="match status" value="1"/>
</dbReference>
<sequence length="253" mass="25849">MRLAGRCAVVTGAGSGIGRAVAAVLSAEGAAVVVTDLDPASGSETAAEINRSGGSADFRRVDVTDEDEVTACFEEVGRRYGRLDVLVANAGINPRAASSEALSVKDWRQIMDVNVLGVFLSVKAAIPHLRKSSSASVVTLGSVSALIGWGGTAAYVASKGAVVSLTRYLAAELAPGIRVNTVCPGSILTPMVESQLGEGEQRRANEEGVVKLHPLGRIGRPADVAKGVLYLASDDSSFVTGSSLVVDGGLTAV</sequence>
<evidence type="ECO:0000313" key="4">
    <source>
        <dbReference type="Proteomes" id="UP000612893"/>
    </source>
</evidence>
<keyword evidence="4" id="KW-1185">Reference proteome</keyword>
<dbReference type="PRINTS" id="PR00081">
    <property type="entry name" value="GDHRDH"/>
</dbReference>
<dbReference type="FunFam" id="3.40.50.720:FF:000084">
    <property type="entry name" value="Short-chain dehydrogenase reductase"/>
    <property type="match status" value="1"/>
</dbReference>
<name>A0A934NA85_9BACT</name>
<organism evidence="3 4">
    <name type="scientific">Candidatus Nephthysia bennettiae</name>
    <dbReference type="NCBI Taxonomy" id="3127016"/>
    <lineage>
        <taxon>Bacteria</taxon>
        <taxon>Bacillati</taxon>
        <taxon>Candidatus Dormiibacterota</taxon>
        <taxon>Candidatus Dormibacteria</taxon>
        <taxon>Candidatus Dormibacterales</taxon>
        <taxon>Candidatus Dormibacteraceae</taxon>
        <taxon>Candidatus Nephthysia</taxon>
    </lineage>
</organism>
<dbReference type="PRINTS" id="PR00080">
    <property type="entry name" value="SDRFAMILY"/>
</dbReference>
<comment type="similarity">
    <text evidence="1">Belongs to the short-chain dehydrogenases/reductases (SDR) family.</text>
</comment>
<dbReference type="Gene3D" id="3.40.50.720">
    <property type="entry name" value="NAD(P)-binding Rossmann-like Domain"/>
    <property type="match status" value="1"/>
</dbReference>
<accession>A0A934NA85</accession>
<dbReference type="GO" id="GO:0016491">
    <property type="term" value="F:oxidoreductase activity"/>
    <property type="evidence" value="ECO:0007669"/>
    <property type="project" value="UniProtKB-KW"/>
</dbReference>
<dbReference type="InterPro" id="IPR002347">
    <property type="entry name" value="SDR_fam"/>
</dbReference>
<dbReference type="AlphaFoldDB" id="A0A934NA85"/>
<evidence type="ECO:0000256" key="2">
    <source>
        <dbReference type="ARBA" id="ARBA00023002"/>
    </source>
</evidence>
<dbReference type="PANTHER" id="PTHR24321:SF8">
    <property type="entry name" value="ESTRADIOL 17-BETA-DEHYDROGENASE 8-RELATED"/>
    <property type="match status" value="1"/>
</dbReference>
<dbReference type="EMBL" id="JAEKNR010000155">
    <property type="protein sequence ID" value="MBJ7599509.1"/>
    <property type="molecule type" value="Genomic_DNA"/>
</dbReference>
<evidence type="ECO:0000313" key="3">
    <source>
        <dbReference type="EMBL" id="MBJ7599509.1"/>
    </source>
</evidence>
<dbReference type="Pfam" id="PF13561">
    <property type="entry name" value="adh_short_C2"/>
    <property type="match status" value="1"/>
</dbReference>
<dbReference type="InterPro" id="IPR036291">
    <property type="entry name" value="NAD(P)-bd_dom_sf"/>
</dbReference>
<gene>
    <name evidence="3" type="ORF">JF922_15700</name>
</gene>
<evidence type="ECO:0000256" key="1">
    <source>
        <dbReference type="ARBA" id="ARBA00006484"/>
    </source>
</evidence>
<dbReference type="RefSeq" id="WP_338203019.1">
    <property type="nucleotide sequence ID" value="NZ_JAEKNR010000155.1"/>
</dbReference>
<dbReference type="PANTHER" id="PTHR24321">
    <property type="entry name" value="DEHYDROGENASES, SHORT CHAIN"/>
    <property type="match status" value="1"/>
</dbReference>
<dbReference type="CDD" id="cd05233">
    <property type="entry name" value="SDR_c"/>
    <property type="match status" value="1"/>
</dbReference>
<dbReference type="SUPFAM" id="SSF51735">
    <property type="entry name" value="NAD(P)-binding Rossmann-fold domains"/>
    <property type="match status" value="1"/>
</dbReference>
<reference evidence="3" key="1">
    <citation type="submission" date="2020-10" db="EMBL/GenBank/DDBJ databases">
        <title>Ca. Dormibacterota MAGs.</title>
        <authorList>
            <person name="Montgomery K."/>
        </authorList>
    </citation>
    <scope>NUCLEOTIDE SEQUENCE [LARGE SCALE GENOMIC DNA]</scope>
    <source>
        <strain evidence="3">SC8812_S17_10</strain>
    </source>
</reference>
<protein>
    <submittedName>
        <fullName evidence="3">SDR family oxidoreductase</fullName>
    </submittedName>
</protein>
<dbReference type="Proteomes" id="UP000612893">
    <property type="component" value="Unassembled WGS sequence"/>
</dbReference>
<proteinExistence type="inferred from homology"/>
<keyword evidence="2" id="KW-0560">Oxidoreductase</keyword>